<gene>
    <name evidence="20" type="primary">ND2</name>
</gene>
<evidence type="ECO:0000256" key="3">
    <source>
        <dbReference type="ARBA" id="ARBA00012944"/>
    </source>
</evidence>
<dbReference type="EMBL" id="AF407541">
    <property type="protein sequence ID" value="AAL10174.1"/>
    <property type="molecule type" value="Genomic_DNA"/>
</dbReference>
<evidence type="ECO:0000256" key="15">
    <source>
        <dbReference type="ARBA" id="ARBA00023136"/>
    </source>
</evidence>
<dbReference type="GO" id="GO:0006120">
    <property type="term" value="P:mitochondrial electron transport, NADH to ubiquinone"/>
    <property type="evidence" value="ECO:0007669"/>
    <property type="project" value="InterPro"/>
</dbReference>
<dbReference type="PANTHER" id="PTHR46552:SF1">
    <property type="entry name" value="NADH-UBIQUINONE OXIDOREDUCTASE CHAIN 2"/>
    <property type="match status" value="1"/>
</dbReference>
<dbReference type="GO" id="GO:0008137">
    <property type="term" value="F:NADH dehydrogenase (ubiquinone) activity"/>
    <property type="evidence" value="ECO:0007669"/>
    <property type="project" value="UniProtKB-EC"/>
</dbReference>
<feature type="transmembrane region" description="Helical" evidence="17">
    <location>
        <begin position="152"/>
        <end position="171"/>
    </location>
</feature>
<keyword evidence="7 17" id="KW-0812">Transmembrane</keyword>
<feature type="transmembrane region" description="Helical" evidence="17">
    <location>
        <begin position="202"/>
        <end position="223"/>
    </location>
</feature>
<dbReference type="InterPro" id="IPR010933">
    <property type="entry name" value="NADH_DH_su2_C"/>
</dbReference>
<name>Q94V75_LANBO</name>
<proteinExistence type="inferred from homology"/>
<evidence type="ECO:0000256" key="14">
    <source>
        <dbReference type="ARBA" id="ARBA00023128"/>
    </source>
</evidence>
<keyword evidence="5" id="KW-0813">Transport</keyword>
<feature type="transmembrane region" description="Helical" evidence="17">
    <location>
        <begin position="275"/>
        <end position="294"/>
    </location>
</feature>
<keyword evidence="12 17" id="KW-0520">NAD</keyword>
<feature type="transmembrane region" description="Helical" evidence="17">
    <location>
        <begin position="56"/>
        <end position="76"/>
    </location>
</feature>
<evidence type="ECO:0000256" key="4">
    <source>
        <dbReference type="ARBA" id="ARBA00021008"/>
    </source>
</evidence>
<geneLocation type="mitochondrion" evidence="20"/>
<evidence type="ECO:0000256" key="17">
    <source>
        <dbReference type="RuleBase" id="RU003403"/>
    </source>
</evidence>
<dbReference type="Pfam" id="PF06444">
    <property type="entry name" value="NADH_dehy_S2_C"/>
    <property type="match status" value="1"/>
</dbReference>
<feature type="transmembrane region" description="Helical" evidence="17">
    <location>
        <begin position="321"/>
        <end position="340"/>
    </location>
</feature>
<keyword evidence="13 17" id="KW-0830">Ubiquinone</keyword>
<protein>
    <recommendedName>
        <fullName evidence="4 17">NADH-ubiquinone oxidoreductase chain 2</fullName>
        <ecNumber evidence="3 17">7.1.1.2</ecNumber>
    </recommendedName>
</protein>
<comment type="function">
    <text evidence="17">Core subunit of the mitochondrial membrane respiratory chain NADH dehydrogenase (Complex I) which catalyzes electron transfer from NADH through the respiratory chain, using ubiquinone as an electron acceptor. Essential for the catalytic activity and assembly of complex I.</text>
</comment>
<evidence type="ECO:0000256" key="12">
    <source>
        <dbReference type="ARBA" id="ARBA00023027"/>
    </source>
</evidence>
<evidence type="ECO:0000256" key="5">
    <source>
        <dbReference type="ARBA" id="ARBA00022448"/>
    </source>
</evidence>
<evidence type="ECO:0000259" key="19">
    <source>
        <dbReference type="Pfam" id="PF06444"/>
    </source>
</evidence>
<organism evidence="20">
    <name type="scientific">Lanthanotus borneensis</name>
    <name type="common">Borneo earless monitor lizard</name>
    <dbReference type="NCBI Taxonomy" id="62058"/>
    <lineage>
        <taxon>Eukaryota</taxon>
        <taxon>Metazoa</taxon>
        <taxon>Chordata</taxon>
        <taxon>Craniata</taxon>
        <taxon>Vertebrata</taxon>
        <taxon>Euteleostomi</taxon>
        <taxon>Lepidosauria</taxon>
        <taxon>Squamata</taxon>
        <taxon>Bifurcata</taxon>
        <taxon>Unidentata</taxon>
        <taxon>Episquamata</taxon>
        <taxon>Toxicofera</taxon>
        <taxon>Anguimorpha</taxon>
        <taxon>Paleoanguimorpha</taxon>
        <taxon>Varanoidea</taxon>
        <taxon>Lanthanotidae</taxon>
        <taxon>Lanthanotus</taxon>
    </lineage>
</organism>
<keyword evidence="10 17" id="KW-0249">Electron transport</keyword>
<keyword evidence="15 17" id="KW-0472">Membrane</keyword>
<comment type="subcellular location">
    <subcellularLocation>
        <location evidence="1 17">Mitochondrion inner membrane</location>
        <topology evidence="1 17">Multi-pass membrane protein</topology>
    </subcellularLocation>
</comment>
<feature type="transmembrane region" description="Helical" evidence="17">
    <location>
        <begin position="178"/>
        <end position="196"/>
    </location>
</feature>
<evidence type="ECO:0000259" key="18">
    <source>
        <dbReference type="Pfam" id="PF00361"/>
    </source>
</evidence>
<comment type="similarity">
    <text evidence="2 17">Belongs to the complex I subunit 2 family.</text>
</comment>
<evidence type="ECO:0000256" key="7">
    <source>
        <dbReference type="ARBA" id="ARBA00022692"/>
    </source>
</evidence>
<feature type="domain" description="NADH:quinone oxidoreductase/Mrp antiporter transmembrane" evidence="18">
    <location>
        <begin position="23"/>
        <end position="288"/>
    </location>
</feature>
<accession>Q94V75</accession>
<reference evidence="20" key="1">
    <citation type="journal article" date="2001" name="Cladistics">
        <title>Mitochondrial DNA evidence and evolution in Varanoidea (Squamata).</title>
        <authorList>
            <person name="Ast J.C."/>
        </authorList>
    </citation>
    <scope>NUCLEOTIDE SEQUENCE</scope>
</reference>
<evidence type="ECO:0000256" key="8">
    <source>
        <dbReference type="ARBA" id="ARBA00022792"/>
    </source>
</evidence>
<dbReference type="AlphaFoldDB" id="Q94V75"/>
<evidence type="ECO:0000256" key="6">
    <source>
        <dbReference type="ARBA" id="ARBA00022660"/>
    </source>
</evidence>
<evidence type="ECO:0000256" key="1">
    <source>
        <dbReference type="ARBA" id="ARBA00004448"/>
    </source>
</evidence>
<keyword evidence="6 17" id="KW-0679">Respiratory chain</keyword>
<evidence type="ECO:0000256" key="9">
    <source>
        <dbReference type="ARBA" id="ARBA00022967"/>
    </source>
</evidence>
<dbReference type="InterPro" id="IPR001750">
    <property type="entry name" value="ND/Mrp_TM"/>
</dbReference>
<keyword evidence="9 17" id="KW-1278">Translocase</keyword>
<feature type="domain" description="NADH dehydrogenase subunit 2 C-terminal" evidence="19">
    <location>
        <begin position="290"/>
        <end position="343"/>
    </location>
</feature>
<evidence type="ECO:0000313" key="20">
    <source>
        <dbReference type="EMBL" id="AAL10174.1"/>
    </source>
</evidence>
<feature type="transmembrane region" description="Helical" evidence="17">
    <location>
        <begin position="235"/>
        <end position="255"/>
    </location>
</feature>
<dbReference type="InterPro" id="IPR050175">
    <property type="entry name" value="Complex_I_Subunit_2"/>
</dbReference>
<comment type="catalytic activity">
    <reaction evidence="16 17">
        <text>a ubiquinone + NADH + 5 H(+)(in) = a ubiquinol + NAD(+) + 4 H(+)(out)</text>
        <dbReference type="Rhea" id="RHEA:29091"/>
        <dbReference type="Rhea" id="RHEA-COMP:9565"/>
        <dbReference type="Rhea" id="RHEA-COMP:9566"/>
        <dbReference type="ChEBI" id="CHEBI:15378"/>
        <dbReference type="ChEBI" id="CHEBI:16389"/>
        <dbReference type="ChEBI" id="CHEBI:17976"/>
        <dbReference type="ChEBI" id="CHEBI:57540"/>
        <dbReference type="ChEBI" id="CHEBI:57945"/>
        <dbReference type="EC" id="7.1.1.2"/>
    </reaction>
</comment>
<keyword evidence="11 17" id="KW-1133">Transmembrane helix</keyword>
<dbReference type="EC" id="7.1.1.2" evidence="3 17"/>
<dbReference type="PANTHER" id="PTHR46552">
    <property type="entry name" value="NADH-UBIQUINONE OXIDOREDUCTASE CHAIN 2"/>
    <property type="match status" value="1"/>
</dbReference>
<dbReference type="PRINTS" id="PR01436">
    <property type="entry name" value="NADHDHGNASE2"/>
</dbReference>
<dbReference type="Pfam" id="PF00361">
    <property type="entry name" value="Proton_antipo_M"/>
    <property type="match status" value="1"/>
</dbReference>
<evidence type="ECO:0000256" key="16">
    <source>
        <dbReference type="ARBA" id="ARBA00049551"/>
    </source>
</evidence>
<evidence type="ECO:0000256" key="11">
    <source>
        <dbReference type="ARBA" id="ARBA00022989"/>
    </source>
</evidence>
<sequence>MSPTINLILLSSLATGTILTLSSYHWMFAWIGLELNTLAIVPIMSKAHHPRATEAATKYFLVQAAASSMVLFSALINAQSTGLWDITQLSNEAAKIMLTTALSMKLGLVPMHFWLPEVLQAMPILTMLIITTWQKLAPTTLLLLIWDQIPTYPIATIGCLSILIGGLGGLNQTQLRKMMAYSSIAHLGWTVTILTISPSLALFSLALYILMTTPTILIMHISLSKTIKDTTTITTTLPPLTTLFAASLLSLGGLPPLTGFLPKWLILQELTLQNLAPLATTMAVLTLFSLFFYLRVMYTSAMTLSPNTTPSKNKWRLKTNLNTNLISSLLPTTTLALPMLPLMG</sequence>
<dbReference type="InterPro" id="IPR003917">
    <property type="entry name" value="NADH_UbQ_OxRdtase_chain2"/>
</dbReference>
<evidence type="ECO:0000256" key="13">
    <source>
        <dbReference type="ARBA" id="ARBA00023075"/>
    </source>
</evidence>
<evidence type="ECO:0000256" key="2">
    <source>
        <dbReference type="ARBA" id="ARBA00007012"/>
    </source>
</evidence>
<keyword evidence="14 17" id="KW-0496">Mitochondrion</keyword>
<dbReference type="GO" id="GO:0005743">
    <property type="term" value="C:mitochondrial inner membrane"/>
    <property type="evidence" value="ECO:0007669"/>
    <property type="project" value="UniProtKB-SubCell"/>
</dbReference>
<evidence type="ECO:0000256" key="10">
    <source>
        <dbReference type="ARBA" id="ARBA00022982"/>
    </source>
</evidence>
<keyword evidence="8 17" id="KW-0999">Mitochondrion inner membrane</keyword>